<dbReference type="AlphaFoldDB" id="A0A838XJ32"/>
<evidence type="ECO:0000313" key="2">
    <source>
        <dbReference type="Proteomes" id="UP000559404"/>
    </source>
</evidence>
<evidence type="ECO:0000313" key="1">
    <source>
        <dbReference type="EMBL" id="MBA4611339.1"/>
    </source>
</evidence>
<dbReference type="Proteomes" id="UP000559404">
    <property type="component" value="Unassembled WGS sequence"/>
</dbReference>
<dbReference type="EMBL" id="JACEON010000004">
    <property type="protein sequence ID" value="MBA4611339.1"/>
    <property type="molecule type" value="Genomic_DNA"/>
</dbReference>
<keyword evidence="2" id="KW-1185">Reference proteome</keyword>
<name>A0A838XJ32_9HYPH</name>
<sequence>MIHAETFTLAELMITAAARAWAEDGEVMANGIGTLPRIAAGLARLRLNDRLLLSDGEAFAVEEPVPLGCAPEDRPGHSGWFPYGRVFECLWSGRRHAMVTPVQIDRFAQANISCLGDFQKPKVQMLGVRGFPGNSINHRNSMLVTSHDRRTFVPGEVDVVCSAGFNDRLWPEGARRPDIRIGLVITPLCVMDFGGPDHAPRVRSLHPGVSFDEVAANTGFELLRAPDLHETATPTAEDLAVIRQLDPHDLRASAVKGNPAGIREKAA</sequence>
<dbReference type="GO" id="GO:0016740">
    <property type="term" value="F:transferase activity"/>
    <property type="evidence" value="ECO:0007669"/>
    <property type="project" value="UniProtKB-KW"/>
</dbReference>
<reference evidence="1 2" key="2">
    <citation type="submission" date="2020-08" db="EMBL/GenBank/DDBJ databases">
        <title>Stappia taiwanensis sp. nov., isolated from a coastal thermal spring.</title>
        <authorList>
            <person name="Kampfer P."/>
        </authorList>
    </citation>
    <scope>NUCLEOTIDE SEQUENCE [LARGE SCALE GENOMIC DNA]</scope>
    <source>
        <strain evidence="1 2">DSM 23284</strain>
    </source>
</reference>
<dbReference type="Gene3D" id="3.40.1080.10">
    <property type="entry name" value="Glutaconate Coenzyme A-transferase"/>
    <property type="match status" value="1"/>
</dbReference>
<reference evidence="1 2" key="1">
    <citation type="submission" date="2020-07" db="EMBL/GenBank/DDBJ databases">
        <authorList>
            <person name="Li M."/>
        </authorList>
    </citation>
    <scope>NUCLEOTIDE SEQUENCE [LARGE SCALE GENOMIC DNA]</scope>
    <source>
        <strain evidence="1 2">DSM 23284</strain>
    </source>
</reference>
<gene>
    <name evidence="1" type="ORF">H1W37_06740</name>
</gene>
<organism evidence="1 2">
    <name type="scientific">Stappia taiwanensis</name>
    <dbReference type="NCBI Taxonomy" id="992267"/>
    <lineage>
        <taxon>Bacteria</taxon>
        <taxon>Pseudomonadati</taxon>
        <taxon>Pseudomonadota</taxon>
        <taxon>Alphaproteobacteria</taxon>
        <taxon>Hyphomicrobiales</taxon>
        <taxon>Stappiaceae</taxon>
        <taxon>Stappia</taxon>
    </lineage>
</organism>
<proteinExistence type="predicted"/>
<dbReference type="InterPro" id="IPR037171">
    <property type="entry name" value="NagB/RpiA_transferase-like"/>
</dbReference>
<comment type="caution">
    <text evidence="1">The sequence shown here is derived from an EMBL/GenBank/DDBJ whole genome shotgun (WGS) entry which is preliminary data.</text>
</comment>
<dbReference type="SUPFAM" id="SSF100950">
    <property type="entry name" value="NagB/RpiA/CoA transferase-like"/>
    <property type="match status" value="1"/>
</dbReference>
<dbReference type="RefSeq" id="WP_181759515.1">
    <property type="nucleotide sequence ID" value="NZ_BMCR01000002.1"/>
</dbReference>
<protein>
    <submittedName>
        <fullName evidence="1">Ketoacid CoA transferase</fullName>
    </submittedName>
</protein>
<keyword evidence="1" id="KW-0808">Transferase</keyword>
<accession>A0A838XJ32</accession>